<gene>
    <name evidence="12" type="ORF">J0S82_010282</name>
</gene>
<keyword evidence="3" id="KW-0677">Repeat</keyword>
<evidence type="ECO:0000256" key="3">
    <source>
        <dbReference type="ARBA" id="ARBA00022737"/>
    </source>
</evidence>
<evidence type="ECO:0000256" key="6">
    <source>
        <dbReference type="ARBA" id="ARBA00023273"/>
    </source>
</evidence>
<dbReference type="InterPro" id="IPR015943">
    <property type="entry name" value="WD40/YVTN_repeat-like_dom_sf"/>
</dbReference>
<evidence type="ECO:0000256" key="4">
    <source>
        <dbReference type="ARBA" id="ARBA00022803"/>
    </source>
</evidence>
<reference evidence="12" key="1">
    <citation type="journal article" date="2021" name="Evol. Appl.">
        <title>The genome of the Pyrenean desman and the effects of bottlenecks and inbreeding on the genomic landscape of an endangered species.</title>
        <authorList>
            <person name="Escoda L."/>
            <person name="Castresana J."/>
        </authorList>
    </citation>
    <scope>NUCLEOTIDE SEQUENCE</scope>
    <source>
        <strain evidence="12">IBE-C5619</strain>
    </source>
</reference>
<evidence type="ECO:0000313" key="12">
    <source>
        <dbReference type="EMBL" id="KAG8506365.1"/>
    </source>
</evidence>
<keyword evidence="6" id="KW-0966">Cell projection</keyword>
<accession>A0A8J5ZWS4</accession>
<feature type="compositionally biased region" description="Low complexity" evidence="7">
    <location>
        <begin position="159"/>
        <end position="175"/>
    </location>
</feature>
<feature type="domain" description="IFT140 second beta-propeller" evidence="9">
    <location>
        <begin position="748"/>
        <end position="1064"/>
    </location>
</feature>
<dbReference type="InterPro" id="IPR011041">
    <property type="entry name" value="Quinoprot_gluc/sorb_DH_b-prop"/>
</dbReference>
<feature type="domain" description="IF140/IFT172/WDR19 TPR" evidence="11">
    <location>
        <begin position="1117"/>
        <end position="1286"/>
    </location>
</feature>
<dbReference type="InterPro" id="IPR056154">
    <property type="entry name" value="Beta-prop_IFT140_1st"/>
</dbReference>
<dbReference type="FunFam" id="2.130.10.10:FF:001323">
    <property type="entry name" value="Intraflagellar transport 140"/>
    <property type="match status" value="1"/>
</dbReference>
<feature type="region of interest" description="Disordered" evidence="7">
    <location>
        <begin position="1"/>
        <end position="98"/>
    </location>
</feature>
<name>A0A8J5ZWS4_GALPY</name>
<feature type="compositionally biased region" description="Low complexity" evidence="7">
    <location>
        <begin position="1290"/>
        <end position="1299"/>
    </location>
</feature>
<feature type="compositionally biased region" description="Acidic residues" evidence="7">
    <location>
        <begin position="1824"/>
        <end position="1839"/>
    </location>
</feature>
<dbReference type="PANTHER" id="PTHR15722:SF7">
    <property type="entry name" value="INTRAFLAGELLAR TRANSPORT PROTEIN 140 HOMOLOG"/>
    <property type="match status" value="1"/>
</dbReference>
<feature type="region of interest" description="Disordered" evidence="7">
    <location>
        <begin position="1807"/>
        <end position="1839"/>
    </location>
</feature>
<feature type="region of interest" description="Disordered" evidence="7">
    <location>
        <begin position="128"/>
        <end position="190"/>
    </location>
</feature>
<feature type="domain" description="IFT140 first beta-propeller" evidence="8">
    <location>
        <begin position="288"/>
        <end position="668"/>
    </location>
</feature>
<dbReference type="GO" id="GO:0035721">
    <property type="term" value="P:intraciliary retrograde transport"/>
    <property type="evidence" value="ECO:0007669"/>
    <property type="project" value="TreeGrafter"/>
</dbReference>
<dbReference type="Gene3D" id="2.130.10.10">
    <property type="entry name" value="YVTN repeat-like/Quinoprotein amine dehydrogenase"/>
    <property type="match status" value="2"/>
</dbReference>
<feature type="compositionally biased region" description="Low complexity" evidence="7">
    <location>
        <begin position="136"/>
        <end position="151"/>
    </location>
</feature>
<dbReference type="Gene3D" id="1.25.40.470">
    <property type="match status" value="2"/>
</dbReference>
<dbReference type="InterPro" id="IPR001680">
    <property type="entry name" value="WD40_rpt"/>
</dbReference>
<organism evidence="12 13">
    <name type="scientific">Galemys pyrenaicus</name>
    <name type="common">Iberian desman</name>
    <name type="synonym">Pyrenean desman</name>
    <dbReference type="NCBI Taxonomy" id="202257"/>
    <lineage>
        <taxon>Eukaryota</taxon>
        <taxon>Metazoa</taxon>
        <taxon>Chordata</taxon>
        <taxon>Craniata</taxon>
        <taxon>Vertebrata</taxon>
        <taxon>Euteleostomi</taxon>
        <taxon>Mammalia</taxon>
        <taxon>Eutheria</taxon>
        <taxon>Laurasiatheria</taxon>
        <taxon>Eulipotyphla</taxon>
        <taxon>Talpidae</taxon>
        <taxon>Galemys</taxon>
    </lineage>
</organism>
<dbReference type="GO" id="GO:0036064">
    <property type="term" value="C:ciliary basal body"/>
    <property type="evidence" value="ECO:0007669"/>
    <property type="project" value="TreeGrafter"/>
</dbReference>
<dbReference type="InterPro" id="IPR056168">
    <property type="entry name" value="TPR_IF140/IFT172/WDR19"/>
</dbReference>
<dbReference type="OrthoDB" id="10258787at2759"/>
<feature type="compositionally biased region" description="Basic and acidic residues" evidence="7">
    <location>
        <begin position="83"/>
        <end position="92"/>
    </location>
</feature>
<dbReference type="GO" id="GO:0005930">
    <property type="term" value="C:axoneme"/>
    <property type="evidence" value="ECO:0007669"/>
    <property type="project" value="TreeGrafter"/>
</dbReference>
<evidence type="ECO:0000256" key="2">
    <source>
        <dbReference type="ARBA" id="ARBA00022574"/>
    </source>
</evidence>
<dbReference type="Pfam" id="PF24762">
    <property type="entry name" value="TPR_IF140-IFT172"/>
    <property type="match status" value="2"/>
</dbReference>
<dbReference type="Proteomes" id="UP000700334">
    <property type="component" value="Unassembled WGS sequence"/>
</dbReference>
<dbReference type="PANTHER" id="PTHR15722">
    <property type="entry name" value="IFT140/172-RELATED"/>
    <property type="match status" value="1"/>
</dbReference>
<keyword evidence="2" id="KW-0853">WD repeat</keyword>
<feature type="compositionally biased region" description="Gly residues" evidence="7">
    <location>
        <begin position="1300"/>
        <end position="1321"/>
    </location>
</feature>
<dbReference type="InterPro" id="IPR056155">
    <property type="entry name" value="Beta-prop_IFT140_2nd"/>
</dbReference>
<dbReference type="SUPFAM" id="SSF50952">
    <property type="entry name" value="Soluble quinoprotein glucose dehydrogenase"/>
    <property type="match status" value="1"/>
</dbReference>
<dbReference type="FunFam" id="1.25.40.470:FF:000010">
    <property type="entry name" value="Intraflagellar transport 140 homolog (Chlamydomonas)"/>
    <property type="match status" value="1"/>
</dbReference>
<dbReference type="SMART" id="SM00320">
    <property type="entry name" value="WD40"/>
    <property type="match status" value="4"/>
</dbReference>
<dbReference type="InterPro" id="IPR056156">
    <property type="entry name" value="TPR_IF140_C"/>
</dbReference>
<evidence type="ECO:0000256" key="5">
    <source>
        <dbReference type="ARBA" id="ARBA00023069"/>
    </source>
</evidence>
<feature type="domain" description="IF140/IFT172/WDR19 TPR" evidence="11">
    <location>
        <begin position="1332"/>
        <end position="1649"/>
    </location>
</feature>
<evidence type="ECO:0000259" key="8">
    <source>
        <dbReference type="Pfam" id="PF23383"/>
    </source>
</evidence>
<keyword evidence="5" id="KW-0969">Cilium</keyword>
<dbReference type="Pfam" id="PF23385">
    <property type="entry name" value="Beta-prop_IFT140_2nd"/>
    <property type="match status" value="1"/>
</dbReference>
<dbReference type="Pfam" id="PF24760">
    <property type="entry name" value="TPR_IF140_C"/>
    <property type="match status" value="1"/>
</dbReference>
<feature type="compositionally biased region" description="Low complexity" evidence="7">
    <location>
        <begin position="46"/>
        <end position="76"/>
    </location>
</feature>
<feature type="compositionally biased region" description="Low complexity" evidence="7">
    <location>
        <begin position="18"/>
        <end position="35"/>
    </location>
</feature>
<feature type="region of interest" description="Disordered" evidence="7">
    <location>
        <begin position="1290"/>
        <end position="1324"/>
    </location>
</feature>
<evidence type="ECO:0000313" key="13">
    <source>
        <dbReference type="Proteomes" id="UP000700334"/>
    </source>
</evidence>
<feature type="non-terminal residue" evidence="12">
    <location>
        <position position="1839"/>
    </location>
</feature>
<keyword evidence="4" id="KW-0802">TPR repeat</keyword>
<dbReference type="GO" id="GO:0030991">
    <property type="term" value="C:intraciliary transport particle A"/>
    <property type="evidence" value="ECO:0007669"/>
    <property type="project" value="TreeGrafter"/>
</dbReference>
<keyword evidence="13" id="KW-1185">Reference proteome</keyword>
<dbReference type="EMBL" id="JAGFMF010012160">
    <property type="protein sequence ID" value="KAG8506365.1"/>
    <property type="molecule type" value="Genomic_DNA"/>
</dbReference>
<evidence type="ECO:0000259" key="9">
    <source>
        <dbReference type="Pfam" id="PF23385"/>
    </source>
</evidence>
<evidence type="ECO:0000256" key="1">
    <source>
        <dbReference type="ARBA" id="ARBA00004138"/>
    </source>
</evidence>
<protein>
    <submittedName>
        <fullName evidence="12">Intraflagellar transport protein 140</fullName>
    </submittedName>
</protein>
<evidence type="ECO:0000259" key="10">
    <source>
        <dbReference type="Pfam" id="PF24760"/>
    </source>
</evidence>
<comment type="caution">
    <text evidence="12">The sequence shown here is derived from an EMBL/GenBank/DDBJ whole genome shotgun (WGS) entry which is preliminary data.</text>
</comment>
<dbReference type="Pfam" id="PF23383">
    <property type="entry name" value="Beta-prop_IFT140_1st"/>
    <property type="match status" value="1"/>
</dbReference>
<evidence type="ECO:0000259" key="11">
    <source>
        <dbReference type="Pfam" id="PF24762"/>
    </source>
</evidence>
<evidence type="ECO:0000256" key="7">
    <source>
        <dbReference type="SAM" id="MobiDB-lite"/>
    </source>
</evidence>
<dbReference type="InterPro" id="IPR036322">
    <property type="entry name" value="WD40_repeat_dom_sf"/>
</dbReference>
<comment type="subcellular location">
    <subcellularLocation>
        <location evidence="1">Cell projection</location>
        <location evidence="1">Cilium</location>
    </subcellularLocation>
</comment>
<dbReference type="FunFam" id="1.25.40.470:FF:000011">
    <property type="entry name" value="Intraflagellar transport protein 140"/>
    <property type="match status" value="1"/>
</dbReference>
<proteinExistence type="predicted"/>
<sequence>ASARRGAGARTRPRRAEAGAARPAGPGRRPSVPRSPGRRQRPTVLAARAPRSAPPLGSWRAAAGVVRATGRGAGRVSARRWARLPERAEGRGRGSRAGARLEAGGLGVRGRARRRGLPAAFAEKVARGWGRRGPEAHPSSRAASRARGPRPQAAPPAPRTAVAAAAPRSIGSSAERAGRRARGPAVWRSPRLGPRGRSVCSPPCVWLPRPLRDGRGLGRRGAAACATVGGRGGCEPLPAHPPVRLPPERALAGSLLPRASGLGASPAQHRPYTVPFRGLTGSRRLVMALYFDHQVEAPSSAGPPAHISWHPVHPILAVASLSAASGGHVDMYLERGEHVPDAHMERAFPVTALSWHPTRLVLAVGWETGEVTVFNKQEREQHPVPPTHTADITALTWSASGSCLASGDRLGVLLLWRLDQRGRVQGAPLLRLEYSHPLTHCVFRLPSPGEDLVQLAKAAVSGDEKALDVFNWRKSGSGSLLRTGAQGGLSLFVGLADGTVHCVDEKGRSAPAAATDGPIHTLHYMEKREALAVVTESLLLTLLLVPRQGAAEEVMKVKLSGKTGRRADVTLVEDSLLATAVGEPSLRLWDLERGENYALSLDEKFSFEKGEIVTCVSYCEGKGLLAAGTDKGRVAMWGRAPGPPGRDGWMLRPPTELDGSITQLKVGLRPAGGSAASARPCNAAAPSPCRACREPTAALAGAAMAAGADCRSPCRLQWGSRKQLLAVSSVRAVVVLREQALSAHFHQGAAAVQTAPGLLHVSFPAPGASHSLHTSMHISGVFATKDAVAVWDGKQVAIFEPSGAALRNAATFPCDSPVLAMHEDNVYTVEPQRVQVRTWQGTVKQLLLFPEAEGSPCLLDACGSFLAVGTDTAHFKSFDLSRREAKAHCGCRSLAELVPGAGGLAELRSNASGSRISLLLHQADRSPDPRVCLYDVDMDTASVLDLRTGLLEQWEGLPFGGPEARRRCVLQEEQLRGLVPVRHFWDQSEPRLFVCEAVREVPAAALQPSREPPGQDPGPEADAVVLSFFVSEEHGLLLHDSFPRPPAFQALLGVQAPHYCFLRKPGEASPEDWAEPGREPGPQVLGRRPLRDFVGLEDCDRPTREAMLNFSCFAAAGDMDEAFRAIKLIKSEAVWGSMARMCVKTQRLDVARVCLGNMAHARGARALRQAEQEPELEARVAMLAIQLGMLEDAERLYRQCGRHDLLNKLLQAGGQWPRALELAERRDRVHLRATHYSYARHLEASGERGLALGHYEKSDTHRFEVPRMLSEDLQSLELYVDKMKDKCAPAPRGRLARGPQGLGARGGGEGEASGPARGAGGAEPALRARLPRSLWRWWAQYLESQAEMAAALRYYELAQDHFSLVRICCFQDNVQKAAEIANETGNWAASYHLARQYESQGDVRQAVHFYTRAQAFNNAIRLCKENGLDDQLMNLALLSSPEDMLEAARYYEERGEQMDRAVTLYHKAGHFSKALELAFATQQFAALQLVAGDLDERSDPALLARCSDFFLEHGQHEKAVELLLAARKYQEALQLCLDQNMTLTEEMAEKMTVSQGSQDLGEEARRELLEQVAGCLMRQGSYHLATKKYMQAGDKVQAMRALLKSGDTEKIVFFAGVSRQKELYVMAANYLQSLDWRREPAIMKSIIGFYTKGRALDLLASFYDACAQVEIDEYQNYDKAHGALTEAHKCLAKAKAESPLDQETKLAQLQSKMALVKRFIQARRVYPEDPEESVRQCELLLEEPGLDGAVRAGDVLGLLVRHHLQAGDFRTAHKYLEEMRRRLPSASLSCYVSQRTVDAVHQGLGLPPACTTPEPTHQAGVEGPQEEAEDVLEEVDSEP</sequence>
<feature type="compositionally biased region" description="Low complexity" evidence="7">
    <location>
        <begin position="1"/>
        <end position="10"/>
    </location>
</feature>
<dbReference type="SUPFAM" id="SSF50978">
    <property type="entry name" value="WD40 repeat-like"/>
    <property type="match status" value="1"/>
</dbReference>
<feature type="domain" description="IF140 C-terminal TPR" evidence="10">
    <location>
        <begin position="1657"/>
        <end position="1780"/>
    </location>
</feature>